<evidence type="ECO:0000313" key="2">
    <source>
        <dbReference type="Proteomes" id="UP000499080"/>
    </source>
</evidence>
<accession>A0A4Y2E217</accession>
<dbReference type="AlphaFoldDB" id="A0A4Y2E217"/>
<evidence type="ECO:0000313" key="1">
    <source>
        <dbReference type="EMBL" id="GBM23183.1"/>
    </source>
</evidence>
<feature type="non-terminal residue" evidence="1">
    <location>
        <position position="1"/>
    </location>
</feature>
<dbReference type="EMBL" id="BGPR01000494">
    <property type="protein sequence ID" value="GBM23183.1"/>
    <property type="molecule type" value="Genomic_DNA"/>
</dbReference>
<sequence length="56" mass="6240">LADVLIDNETRTLNKASPILQHPCAHHNPFSYEETRAFEAKACSCRSKSHQTVAAM</sequence>
<protein>
    <submittedName>
        <fullName evidence="1">Uncharacterized protein</fullName>
    </submittedName>
</protein>
<comment type="caution">
    <text evidence="1">The sequence shown here is derived from an EMBL/GenBank/DDBJ whole genome shotgun (WGS) entry which is preliminary data.</text>
</comment>
<gene>
    <name evidence="1" type="ORF">AVEN_159868_1</name>
</gene>
<name>A0A4Y2E217_ARAVE</name>
<dbReference type="Proteomes" id="UP000499080">
    <property type="component" value="Unassembled WGS sequence"/>
</dbReference>
<organism evidence="1 2">
    <name type="scientific">Araneus ventricosus</name>
    <name type="common">Orbweaver spider</name>
    <name type="synonym">Epeira ventricosa</name>
    <dbReference type="NCBI Taxonomy" id="182803"/>
    <lineage>
        <taxon>Eukaryota</taxon>
        <taxon>Metazoa</taxon>
        <taxon>Ecdysozoa</taxon>
        <taxon>Arthropoda</taxon>
        <taxon>Chelicerata</taxon>
        <taxon>Arachnida</taxon>
        <taxon>Araneae</taxon>
        <taxon>Araneomorphae</taxon>
        <taxon>Entelegynae</taxon>
        <taxon>Araneoidea</taxon>
        <taxon>Araneidae</taxon>
        <taxon>Araneus</taxon>
    </lineage>
</organism>
<reference evidence="1 2" key="1">
    <citation type="journal article" date="2019" name="Sci. Rep.">
        <title>Orb-weaving spider Araneus ventricosus genome elucidates the spidroin gene catalogue.</title>
        <authorList>
            <person name="Kono N."/>
            <person name="Nakamura H."/>
            <person name="Ohtoshi R."/>
            <person name="Moran D.A.P."/>
            <person name="Shinohara A."/>
            <person name="Yoshida Y."/>
            <person name="Fujiwara M."/>
            <person name="Mori M."/>
            <person name="Tomita M."/>
            <person name="Arakawa K."/>
        </authorList>
    </citation>
    <scope>NUCLEOTIDE SEQUENCE [LARGE SCALE GENOMIC DNA]</scope>
</reference>
<keyword evidence="2" id="KW-1185">Reference proteome</keyword>
<proteinExistence type="predicted"/>